<dbReference type="RefSeq" id="WP_130093016.1">
    <property type="nucleotide sequence ID" value="NZ_SETE01000002.1"/>
</dbReference>
<proteinExistence type="predicted"/>
<dbReference type="EC" id="2.7.13.3" evidence="2"/>
<evidence type="ECO:0000313" key="10">
    <source>
        <dbReference type="EMBL" id="RYM35008.1"/>
    </source>
</evidence>
<dbReference type="PANTHER" id="PTHR41523:SF8">
    <property type="entry name" value="ETHYLENE RESPONSE SENSOR PROTEIN"/>
    <property type="match status" value="1"/>
</dbReference>
<keyword evidence="5" id="KW-0547">Nucleotide-binding</keyword>
<feature type="domain" description="Histidine kinase" evidence="8">
    <location>
        <begin position="309"/>
        <end position="505"/>
    </location>
</feature>
<dbReference type="Pfam" id="PF07568">
    <property type="entry name" value="HisKA_2"/>
    <property type="match status" value="1"/>
</dbReference>
<dbReference type="InterPro" id="IPR000014">
    <property type="entry name" value="PAS"/>
</dbReference>
<dbReference type="Proteomes" id="UP000293952">
    <property type="component" value="Unassembled WGS sequence"/>
</dbReference>
<dbReference type="Pfam" id="PF08447">
    <property type="entry name" value="PAS_3"/>
    <property type="match status" value="1"/>
</dbReference>
<evidence type="ECO:0000313" key="11">
    <source>
        <dbReference type="Proteomes" id="UP000293952"/>
    </source>
</evidence>
<keyword evidence="3" id="KW-0597">Phosphoprotein</keyword>
<keyword evidence="11" id="KW-1185">Reference proteome</keyword>
<dbReference type="AlphaFoldDB" id="A0A4Q4KPI4"/>
<dbReference type="EMBL" id="SETE01000002">
    <property type="protein sequence ID" value="RYM35008.1"/>
    <property type="molecule type" value="Genomic_DNA"/>
</dbReference>
<evidence type="ECO:0000256" key="1">
    <source>
        <dbReference type="ARBA" id="ARBA00000085"/>
    </source>
</evidence>
<dbReference type="InterPro" id="IPR011495">
    <property type="entry name" value="Sig_transdc_His_kin_sub2_dim/P"/>
</dbReference>
<dbReference type="InterPro" id="IPR003594">
    <property type="entry name" value="HATPase_dom"/>
</dbReference>
<dbReference type="CDD" id="cd00130">
    <property type="entry name" value="PAS"/>
    <property type="match status" value="1"/>
</dbReference>
<dbReference type="InterPro" id="IPR036890">
    <property type="entry name" value="HATPase_C_sf"/>
</dbReference>
<dbReference type="InterPro" id="IPR035965">
    <property type="entry name" value="PAS-like_dom_sf"/>
</dbReference>
<accession>A0A4Q4KPI4</accession>
<comment type="catalytic activity">
    <reaction evidence="1">
        <text>ATP + protein L-histidine = ADP + protein N-phospho-L-histidine.</text>
        <dbReference type="EC" id="2.7.13.3"/>
    </reaction>
</comment>
<keyword evidence="4" id="KW-0808">Transferase</keyword>
<evidence type="ECO:0000256" key="2">
    <source>
        <dbReference type="ARBA" id="ARBA00012438"/>
    </source>
</evidence>
<evidence type="ECO:0000256" key="6">
    <source>
        <dbReference type="ARBA" id="ARBA00022777"/>
    </source>
</evidence>
<evidence type="ECO:0000256" key="7">
    <source>
        <dbReference type="ARBA" id="ARBA00022840"/>
    </source>
</evidence>
<evidence type="ECO:0000259" key="9">
    <source>
        <dbReference type="PROSITE" id="PS50112"/>
    </source>
</evidence>
<protein>
    <recommendedName>
        <fullName evidence="2">histidine kinase</fullName>
        <ecNumber evidence="2">2.7.13.3</ecNumber>
    </recommendedName>
</protein>
<dbReference type="SUPFAM" id="SSF55785">
    <property type="entry name" value="PYP-like sensor domain (PAS domain)"/>
    <property type="match status" value="2"/>
</dbReference>
<gene>
    <name evidence="10" type="ORF">ERX46_06445</name>
</gene>
<keyword evidence="7" id="KW-0067">ATP-binding</keyword>
<sequence>MKDRRNKIYKESKLTVGKQFDLKEMIEMFRFKVEEHVKIVLDKKTLKTSNINKKARERKAQKNEEYSKIGNWAYYHDYSILEWSPETFRIFDYPKDYRGTLLEFYLSSIDEKTIVRFPEILEIFHGEEESNVMSQTIITPSGEKKQLSFTSFPLLDDNGELIGVEGDVIDVTDEISGKSGLNNFFSMSSDLHCITHLDTYFLKVSPAWVKLLGYTEEELLSRSYLNIIHPDDVEGSYGAVVEVDKSDDSLVFENRYIKKSGEVVYLSWRARIDPETDLGYCTARDITKSKLVEKGLLSDLSEKELLLREIHHRVKNNLQIISSLLSLQAGRNSDQKELLRLYEDSKNRIQSMAVIHEMFYLSEELDKIEFGMYLNKLIEDLSRSFSTQDKSISFSLDIDSIHVNLDTAIPLGLLINEVVTNSIKHGADDLGNINIFSAIEALDDDKLELTIGDNGCNSMKNVLDFAGESLGVLLINSLVEQIDGEIEQLENTKGTVFKLTFRNKKNRKV</sequence>
<dbReference type="InterPro" id="IPR005467">
    <property type="entry name" value="His_kinase_dom"/>
</dbReference>
<name>A0A4Q4KPI4_9FLAO</name>
<dbReference type="GO" id="GO:0005524">
    <property type="term" value="F:ATP binding"/>
    <property type="evidence" value="ECO:0007669"/>
    <property type="project" value="UniProtKB-KW"/>
</dbReference>
<dbReference type="InterPro" id="IPR013655">
    <property type="entry name" value="PAS_fold_3"/>
</dbReference>
<feature type="domain" description="PAS" evidence="9">
    <location>
        <begin position="201"/>
        <end position="234"/>
    </location>
</feature>
<dbReference type="Pfam" id="PF02518">
    <property type="entry name" value="HATPase_c"/>
    <property type="match status" value="1"/>
</dbReference>
<dbReference type="SMART" id="SM00091">
    <property type="entry name" value="PAS"/>
    <property type="match status" value="1"/>
</dbReference>
<evidence type="ECO:0000256" key="5">
    <source>
        <dbReference type="ARBA" id="ARBA00022741"/>
    </source>
</evidence>
<dbReference type="SUPFAM" id="SSF55874">
    <property type="entry name" value="ATPase domain of HSP90 chaperone/DNA topoisomerase II/histidine kinase"/>
    <property type="match status" value="1"/>
</dbReference>
<dbReference type="NCBIfam" id="TIGR00229">
    <property type="entry name" value="sensory_box"/>
    <property type="match status" value="1"/>
</dbReference>
<dbReference type="GO" id="GO:0004673">
    <property type="term" value="F:protein histidine kinase activity"/>
    <property type="evidence" value="ECO:0007669"/>
    <property type="project" value="UniProtKB-EC"/>
</dbReference>
<evidence type="ECO:0000256" key="4">
    <source>
        <dbReference type="ARBA" id="ARBA00022679"/>
    </source>
</evidence>
<keyword evidence="6" id="KW-0418">Kinase</keyword>
<comment type="caution">
    <text evidence="10">The sequence shown here is derived from an EMBL/GenBank/DDBJ whole genome shotgun (WGS) entry which is preliminary data.</text>
</comment>
<dbReference type="Gene3D" id="3.30.450.20">
    <property type="entry name" value="PAS domain"/>
    <property type="match status" value="2"/>
</dbReference>
<organism evidence="10 11">
    <name type="scientific">Brumimicrobium glaciale</name>
    <dbReference type="NCBI Taxonomy" id="200475"/>
    <lineage>
        <taxon>Bacteria</taxon>
        <taxon>Pseudomonadati</taxon>
        <taxon>Bacteroidota</taxon>
        <taxon>Flavobacteriia</taxon>
        <taxon>Flavobacteriales</taxon>
        <taxon>Crocinitomicaceae</taxon>
        <taxon>Brumimicrobium</taxon>
    </lineage>
</organism>
<evidence type="ECO:0000259" key="8">
    <source>
        <dbReference type="PROSITE" id="PS50109"/>
    </source>
</evidence>
<dbReference type="Gene3D" id="3.30.565.10">
    <property type="entry name" value="Histidine kinase-like ATPase, C-terminal domain"/>
    <property type="match status" value="1"/>
</dbReference>
<dbReference type="PROSITE" id="PS50112">
    <property type="entry name" value="PAS"/>
    <property type="match status" value="1"/>
</dbReference>
<dbReference type="PROSITE" id="PS50109">
    <property type="entry name" value="HIS_KIN"/>
    <property type="match status" value="1"/>
</dbReference>
<dbReference type="OrthoDB" id="5522855at2"/>
<dbReference type="PANTHER" id="PTHR41523">
    <property type="entry name" value="TWO-COMPONENT SYSTEM SENSOR PROTEIN"/>
    <property type="match status" value="1"/>
</dbReference>
<reference evidence="10 11" key="1">
    <citation type="submission" date="2019-02" db="EMBL/GenBank/DDBJ databases">
        <title>Genome sequence of the sea-ice species Brumimicrobium glaciale.</title>
        <authorList>
            <person name="Bowman J.P."/>
        </authorList>
    </citation>
    <scope>NUCLEOTIDE SEQUENCE [LARGE SCALE GENOMIC DNA]</scope>
    <source>
        <strain evidence="10 11">IC156</strain>
    </source>
</reference>
<evidence type="ECO:0000256" key="3">
    <source>
        <dbReference type="ARBA" id="ARBA00022553"/>
    </source>
</evidence>